<dbReference type="EMBL" id="CP019791">
    <property type="protein sequence ID" value="AQT68035.1"/>
    <property type="molecule type" value="Genomic_DNA"/>
</dbReference>
<protein>
    <recommendedName>
        <fullName evidence="1">DUF4435 domain-containing protein</fullName>
    </recommendedName>
</protein>
<sequence length="296" mass="34174">MVYRRTKSGEENTYLFYGTEITVYVEGGPETKYQDASESEFYSYGDDIRFWEGLFDHFAPGVKCHCKAIGSKVAVREIAEDIAAGDRKRVIAAMDRDFDDLTSQLINSHNVLYTYGYSWENDCCNPSSLVEAYRSYASAANRLADATKKDILKVLQACQKLLARAVRADAVLRLNSHSFFDRDRPCRYIGKGAGDYPTIRVSEIRKRFKEVRREHLRPVRSSQKLELITFRDCFGHLIGHFYCRLLSVLLKKVNKPSIPNDFAFAMIVEKFLVNIANDEHKDIYNHYKKQFRKIAI</sequence>
<dbReference type="Proteomes" id="UP000189674">
    <property type="component" value="Chromosome"/>
</dbReference>
<evidence type="ECO:0000313" key="3">
    <source>
        <dbReference type="Proteomes" id="UP000189674"/>
    </source>
</evidence>
<dbReference type="OrthoDB" id="1493768at2"/>
<gene>
    <name evidence="2" type="ORF">STSP2_01189</name>
</gene>
<dbReference type="InterPro" id="IPR029492">
    <property type="entry name" value="DUF4435"/>
</dbReference>
<reference evidence="3" key="1">
    <citation type="submission" date="2017-02" db="EMBL/GenBank/DDBJ databases">
        <title>Comparative genomics and description of representatives of a novel lineage of planctomycetes thriving in anoxic sediments.</title>
        <authorList>
            <person name="Spring S."/>
            <person name="Bunk B."/>
            <person name="Sproer C."/>
        </authorList>
    </citation>
    <scope>NUCLEOTIDE SEQUENCE [LARGE SCALE GENOMIC DNA]</scope>
    <source>
        <strain evidence="3">ST-NAGAB-D1</strain>
    </source>
</reference>
<name>A0A1U9NJP6_9BACT</name>
<dbReference type="Pfam" id="PF14491">
    <property type="entry name" value="DUF4435"/>
    <property type="match status" value="1"/>
</dbReference>
<evidence type="ECO:0000259" key="1">
    <source>
        <dbReference type="Pfam" id="PF14491"/>
    </source>
</evidence>
<evidence type="ECO:0000313" key="2">
    <source>
        <dbReference type="EMBL" id="AQT68035.1"/>
    </source>
</evidence>
<organism evidence="2 3">
    <name type="scientific">Anaerohalosphaera lusitana</name>
    <dbReference type="NCBI Taxonomy" id="1936003"/>
    <lineage>
        <taxon>Bacteria</taxon>
        <taxon>Pseudomonadati</taxon>
        <taxon>Planctomycetota</taxon>
        <taxon>Phycisphaerae</taxon>
        <taxon>Sedimentisphaerales</taxon>
        <taxon>Anaerohalosphaeraceae</taxon>
        <taxon>Anaerohalosphaera</taxon>
    </lineage>
</organism>
<dbReference type="KEGG" id="alus:STSP2_01189"/>
<dbReference type="AlphaFoldDB" id="A0A1U9NJP6"/>
<accession>A0A1U9NJP6</accession>
<feature type="domain" description="DUF4435" evidence="1">
    <location>
        <begin position="44"/>
        <end position="135"/>
    </location>
</feature>
<dbReference type="RefSeq" id="WP_146660713.1">
    <property type="nucleotide sequence ID" value="NZ_CP019791.1"/>
</dbReference>
<proteinExistence type="predicted"/>
<keyword evidence="3" id="KW-1185">Reference proteome</keyword>